<name>A0A953JD05_9BACT</name>
<dbReference type="Pfam" id="PF03963">
    <property type="entry name" value="FlgD"/>
    <property type="match status" value="1"/>
</dbReference>
<comment type="function">
    <text evidence="4">Required for flagellar hook formation. May act as a scaffolding protein.</text>
</comment>
<evidence type="ECO:0000256" key="4">
    <source>
        <dbReference type="ARBA" id="ARBA00024746"/>
    </source>
</evidence>
<evidence type="ECO:0000313" key="7">
    <source>
        <dbReference type="Proteomes" id="UP000705867"/>
    </source>
</evidence>
<protein>
    <recommendedName>
        <fullName evidence="2">Basal-body rod modification protein FlgD</fullName>
    </recommendedName>
</protein>
<evidence type="ECO:0000256" key="2">
    <source>
        <dbReference type="ARBA" id="ARBA00016013"/>
    </source>
</evidence>
<organism evidence="6 7">
    <name type="scientific">Candidatus Nitrobium versatile</name>
    <dbReference type="NCBI Taxonomy" id="2884831"/>
    <lineage>
        <taxon>Bacteria</taxon>
        <taxon>Pseudomonadati</taxon>
        <taxon>Nitrospirota</taxon>
        <taxon>Nitrospiria</taxon>
        <taxon>Nitrospirales</taxon>
        <taxon>Nitrospiraceae</taxon>
        <taxon>Candidatus Nitrobium</taxon>
    </lineage>
</organism>
<dbReference type="Proteomes" id="UP000705867">
    <property type="component" value="Unassembled WGS sequence"/>
</dbReference>
<sequence>MTTDTTGSIYTNPAYTGSSSSSTGTTNNSLGKEDFLYLLTKQLEYQDPLNPMEDTEFIAQLAQFSALEQMTNISQSIETSTAMGLIGKEVTDSLGISGTVSGVSQESDGTIKIVLSYQETQEDGTMSEATKEIDISEVREVKNPEAGSQA</sequence>
<dbReference type="AlphaFoldDB" id="A0A953JD05"/>
<comment type="caution">
    <text evidence="6">The sequence shown here is derived from an EMBL/GenBank/DDBJ whole genome shotgun (WGS) entry which is preliminary data.</text>
</comment>
<keyword evidence="3" id="KW-1005">Bacterial flagellum biogenesis</keyword>
<evidence type="ECO:0000313" key="6">
    <source>
        <dbReference type="EMBL" id="MBZ0156340.1"/>
    </source>
</evidence>
<dbReference type="EMBL" id="JAIOIV010000073">
    <property type="protein sequence ID" value="MBZ0156340.1"/>
    <property type="molecule type" value="Genomic_DNA"/>
</dbReference>
<proteinExistence type="inferred from homology"/>
<gene>
    <name evidence="6" type="ORF">K8I29_09055</name>
</gene>
<reference evidence="6" key="2">
    <citation type="submission" date="2021-08" db="EMBL/GenBank/DDBJ databases">
        <authorList>
            <person name="Dalcin Martins P."/>
        </authorList>
    </citation>
    <scope>NUCLEOTIDE SEQUENCE</scope>
    <source>
        <strain evidence="6">MAG_39</strain>
    </source>
</reference>
<accession>A0A953JD05</accession>
<feature type="region of interest" description="Disordered" evidence="5">
    <location>
        <begin position="1"/>
        <end position="27"/>
    </location>
</feature>
<reference evidence="6" key="1">
    <citation type="journal article" date="2021" name="bioRxiv">
        <title>Unraveling nitrogen, sulfur and carbon metabolic pathways and microbial community transcriptional responses to substrate deprivation and toxicity stresses in a bioreactor mimicking anoxic brackish coastal sediment conditions.</title>
        <authorList>
            <person name="Martins P.D."/>
            <person name="Echeveste M.J."/>
            <person name="Arshad A."/>
            <person name="Kurth J."/>
            <person name="Ouboter H."/>
            <person name="Jetten M.S.M."/>
            <person name="Welte C.U."/>
        </authorList>
    </citation>
    <scope>NUCLEOTIDE SEQUENCE</scope>
    <source>
        <strain evidence="6">MAG_39</strain>
    </source>
</reference>
<feature type="compositionally biased region" description="Low complexity" evidence="5">
    <location>
        <begin position="16"/>
        <end position="27"/>
    </location>
</feature>
<evidence type="ECO:0000256" key="3">
    <source>
        <dbReference type="ARBA" id="ARBA00022795"/>
    </source>
</evidence>
<evidence type="ECO:0000256" key="5">
    <source>
        <dbReference type="SAM" id="MobiDB-lite"/>
    </source>
</evidence>
<comment type="similarity">
    <text evidence="1">Belongs to the FlgD family.</text>
</comment>
<dbReference type="GO" id="GO:0044781">
    <property type="term" value="P:bacterial-type flagellum organization"/>
    <property type="evidence" value="ECO:0007669"/>
    <property type="project" value="UniProtKB-KW"/>
</dbReference>
<feature type="compositionally biased region" description="Polar residues" evidence="5">
    <location>
        <begin position="1"/>
        <end position="15"/>
    </location>
</feature>
<evidence type="ECO:0000256" key="1">
    <source>
        <dbReference type="ARBA" id="ARBA00010577"/>
    </source>
</evidence>
<dbReference type="InterPro" id="IPR005648">
    <property type="entry name" value="FlgD"/>
</dbReference>